<keyword evidence="2" id="KW-1185">Reference proteome</keyword>
<organism evidence="1 2">
    <name type="scientific">Araneus ventricosus</name>
    <name type="common">Orbweaver spider</name>
    <name type="synonym">Epeira ventricosa</name>
    <dbReference type="NCBI Taxonomy" id="182803"/>
    <lineage>
        <taxon>Eukaryota</taxon>
        <taxon>Metazoa</taxon>
        <taxon>Ecdysozoa</taxon>
        <taxon>Arthropoda</taxon>
        <taxon>Chelicerata</taxon>
        <taxon>Arachnida</taxon>
        <taxon>Araneae</taxon>
        <taxon>Araneomorphae</taxon>
        <taxon>Entelegynae</taxon>
        <taxon>Araneoidea</taxon>
        <taxon>Araneidae</taxon>
        <taxon>Araneus</taxon>
    </lineage>
</organism>
<evidence type="ECO:0000313" key="1">
    <source>
        <dbReference type="EMBL" id="GBM44290.1"/>
    </source>
</evidence>
<dbReference type="EMBL" id="BGPR01001059">
    <property type="protein sequence ID" value="GBM44290.1"/>
    <property type="molecule type" value="Genomic_DNA"/>
</dbReference>
<dbReference type="Proteomes" id="UP000499080">
    <property type="component" value="Unassembled WGS sequence"/>
</dbReference>
<accession>A0A4Y2FS12</accession>
<proteinExistence type="predicted"/>
<comment type="caution">
    <text evidence="1">The sequence shown here is derived from an EMBL/GenBank/DDBJ whole genome shotgun (WGS) entry which is preliminary data.</text>
</comment>
<sequence>MAWTKNSTAKLSRASRVPQRTPRLLVVPHRRPILEGFLLASVIMFSVQFYRIASGGCLQIWILKLSRWSLSLSIYQLEFLEEPPPLIPGAMPQVDWLSQNPTICRAHNVKLNLEDCL</sequence>
<reference evidence="1 2" key="1">
    <citation type="journal article" date="2019" name="Sci. Rep.">
        <title>Orb-weaving spider Araneus ventricosus genome elucidates the spidroin gene catalogue.</title>
        <authorList>
            <person name="Kono N."/>
            <person name="Nakamura H."/>
            <person name="Ohtoshi R."/>
            <person name="Moran D.A.P."/>
            <person name="Shinohara A."/>
            <person name="Yoshida Y."/>
            <person name="Fujiwara M."/>
            <person name="Mori M."/>
            <person name="Tomita M."/>
            <person name="Arakawa K."/>
        </authorList>
    </citation>
    <scope>NUCLEOTIDE SEQUENCE [LARGE SCALE GENOMIC DNA]</scope>
</reference>
<evidence type="ECO:0000313" key="2">
    <source>
        <dbReference type="Proteomes" id="UP000499080"/>
    </source>
</evidence>
<name>A0A4Y2FS12_ARAVE</name>
<protein>
    <submittedName>
        <fullName evidence="1">Uncharacterized protein</fullName>
    </submittedName>
</protein>
<gene>
    <name evidence="1" type="ORF">AVEN_23343_1</name>
</gene>
<dbReference type="AlphaFoldDB" id="A0A4Y2FS12"/>